<evidence type="ECO:0000313" key="1">
    <source>
        <dbReference type="EMBL" id="GAA0482941.1"/>
    </source>
</evidence>
<reference evidence="2" key="1">
    <citation type="journal article" date="2019" name="Int. J. Syst. Evol. Microbiol.">
        <title>The Global Catalogue of Microorganisms (GCM) 10K type strain sequencing project: providing services to taxonomists for standard genome sequencing and annotation.</title>
        <authorList>
            <consortium name="The Broad Institute Genomics Platform"/>
            <consortium name="The Broad Institute Genome Sequencing Center for Infectious Disease"/>
            <person name="Wu L."/>
            <person name="Ma J."/>
        </authorList>
    </citation>
    <scope>NUCLEOTIDE SEQUENCE [LARGE SCALE GENOMIC DNA]</scope>
    <source>
        <strain evidence="2">JCM 10649</strain>
    </source>
</reference>
<proteinExistence type="predicted"/>
<evidence type="ECO:0000313" key="2">
    <source>
        <dbReference type="Proteomes" id="UP001499895"/>
    </source>
</evidence>
<dbReference type="Proteomes" id="UP001499895">
    <property type="component" value="Unassembled WGS sequence"/>
</dbReference>
<dbReference type="EMBL" id="BAAAHB010000077">
    <property type="protein sequence ID" value="GAA0482941.1"/>
    <property type="molecule type" value="Genomic_DNA"/>
</dbReference>
<keyword evidence="2" id="KW-1185">Reference proteome</keyword>
<gene>
    <name evidence="1" type="ORF">GCM10009544_51020</name>
</gene>
<organism evidence="1 2">
    <name type="scientific">Streptomyces stramineus</name>
    <dbReference type="NCBI Taxonomy" id="173861"/>
    <lineage>
        <taxon>Bacteria</taxon>
        <taxon>Bacillati</taxon>
        <taxon>Actinomycetota</taxon>
        <taxon>Actinomycetes</taxon>
        <taxon>Kitasatosporales</taxon>
        <taxon>Streptomycetaceae</taxon>
        <taxon>Streptomyces</taxon>
    </lineage>
</organism>
<comment type="caution">
    <text evidence="1">The sequence shown here is derived from an EMBL/GenBank/DDBJ whole genome shotgun (WGS) entry which is preliminary data.</text>
</comment>
<accession>A0ABP3KMJ1</accession>
<sequence>MAVDDGRDLVGAADAAGVALAEFGTRLGGQFYLGHDCTPRGQTALHCPVAVTRATTDLVRREERADTVSPHPMSTASLAEQLREFIERGGAVIQSCSIRPDK</sequence>
<name>A0ABP3KMJ1_9ACTN</name>
<protein>
    <submittedName>
        <fullName evidence="1">Uncharacterized protein</fullName>
    </submittedName>
</protein>